<evidence type="ECO:0000256" key="1">
    <source>
        <dbReference type="SAM" id="MobiDB-lite"/>
    </source>
</evidence>
<keyword evidence="5" id="KW-1185">Reference proteome</keyword>
<dbReference type="InterPro" id="IPR018871">
    <property type="entry name" value="GLEYA_adhesin_domain"/>
</dbReference>
<gene>
    <name evidence="4" type="ORF">KASA_0G02332G</name>
</gene>
<feature type="compositionally biased region" description="Low complexity" evidence="1">
    <location>
        <begin position="374"/>
        <end position="438"/>
    </location>
</feature>
<dbReference type="Pfam" id="PF10528">
    <property type="entry name" value="GLEYA"/>
    <property type="match status" value="1"/>
</dbReference>
<dbReference type="Proteomes" id="UP000196158">
    <property type="component" value="Unassembled WGS sequence"/>
</dbReference>
<dbReference type="EMBL" id="FXLY01000012">
    <property type="protein sequence ID" value="SMN22616.1"/>
    <property type="molecule type" value="Genomic_DNA"/>
</dbReference>
<protein>
    <recommendedName>
        <fullName evidence="3">PA14 domain-containing protein</fullName>
    </recommendedName>
</protein>
<dbReference type="AlphaFoldDB" id="A0A1X7RBL9"/>
<evidence type="ECO:0000313" key="5">
    <source>
        <dbReference type="Proteomes" id="UP000196158"/>
    </source>
</evidence>
<feature type="region of interest" description="Disordered" evidence="1">
    <location>
        <begin position="343"/>
        <end position="458"/>
    </location>
</feature>
<feature type="compositionally biased region" description="Low complexity" evidence="1">
    <location>
        <begin position="343"/>
        <end position="362"/>
    </location>
</feature>
<dbReference type="InterPro" id="IPR037524">
    <property type="entry name" value="PA14/GLEYA"/>
</dbReference>
<feature type="domain" description="PA14" evidence="3">
    <location>
        <begin position="52"/>
        <end position="225"/>
    </location>
</feature>
<sequence length="597" mass="61882">MQLTAVLSVFLFMVNAITMVSADECAAYTPTTYSDSSFLMAIHKAALNSALTGVSGTLHNYAAKILSPDSATTALTTYDISLNISIADSTSVSAPLYPELADETTVSNFVSIYKAFLVPPTTGDYIFSIDEVSDAASIYIFDDRAMYCCNDMNLADWFSETSNFCYVPEDSDYQTNSMTVHLEGGLGYVIVFAYTNHGGDAIFKPSMTLPSGEVITNFEGYIHGSVEDAECGVRSAETTSYTQGSAQYNTTYSTAVVTYETINDYARETYTDVETIVYIMTPAAYSSSVVSSSTSEVVTSSTAESSSITSSAAVTSATATSAAASSAVETSAVQSSAVSSAEESSAQSSESAAVTQSSATTSGNLDANSAVRKTTSSVISSSETEVSSSYSSNTLVSSSIDTKSSSNSSSAAVSTQGTNSNSKTASVSSTSAHSTAVAGEDSEQRDSSNDDSMSTSTYTDVYGITRTTTVKCATESNGSNSKAANQPETKSQGITQTIVTVTTCTAKNGDVSVSTITVTEVVAATKATKETGANAGVQNNNQAASTTSRNNFVSSVTVQMQSSAATSSASVSVQDAPNAAGKIATGFFFSFIPLLFI</sequence>
<dbReference type="OrthoDB" id="4069772at2759"/>
<reference evidence="4 5" key="1">
    <citation type="submission" date="2017-04" db="EMBL/GenBank/DDBJ databases">
        <authorList>
            <person name="Afonso C.L."/>
            <person name="Miller P.J."/>
            <person name="Scott M.A."/>
            <person name="Spackman E."/>
            <person name="Goraichik I."/>
            <person name="Dimitrov K.M."/>
            <person name="Suarez D.L."/>
            <person name="Swayne D.E."/>
        </authorList>
    </citation>
    <scope>NUCLEOTIDE SEQUENCE [LARGE SCALE GENOMIC DNA]</scope>
</reference>
<dbReference type="PROSITE" id="PS51820">
    <property type="entry name" value="PA14"/>
    <property type="match status" value="1"/>
</dbReference>
<feature type="compositionally biased region" description="Polar residues" evidence="1">
    <location>
        <begin position="363"/>
        <end position="373"/>
    </location>
</feature>
<feature type="signal peptide" evidence="2">
    <location>
        <begin position="1"/>
        <end position="22"/>
    </location>
</feature>
<accession>A0A1X7RBL9</accession>
<evidence type="ECO:0000256" key="2">
    <source>
        <dbReference type="SAM" id="SignalP"/>
    </source>
</evidence>
<evidence type="ECO:0000259" key="3">
    <source>
        <dbReference type="PROSITE" id="PS51820"/>
    </source>
</evidence>
<organism evidence="4 5">
    <name type="scientific">Maudiozyma saulgeensis</name>
    <dbReference type="NCBI Taxonomy" id="1789683"/>
    <lineage>
        <taxon>Eukaryota</taxon>
        <taxon>Fungi</taxon>
        <taxon>Dikarya</taxon>
        <taxon>Ascomycota</taxon>
        <taxon>Saccharomycotina</taxon>
        <taxon>Saccharomycetes</taxon>
        <taxon>Saccharomycetales</taxon>
        <taxon>Saccharomycetaceae</taxon>
        <taxon>Maudiozyma</taxon>
    </lineage>
</organism>
<keyword evidence="2" id="KW-0732">Signal</keyword>
<name>A0A1X7RBL9_9SACH</name>
<feature type="chain" id="PRO_5012417354" description="PA14 domain-containing protein" evidence="2">
    <location>
        <begin position="23"/>
        <end position="597"/>
    </location>
</feature>
<dbReference type="Gene3D" id="2.60.120.1560">
    <property type="match status" value="1"/>
</dbReference>
<proteinExistence type="predicted"/>
<evidence type="ECO:0000313" key="4">
    <source>
        <dbReference type="EMBL" id="SMN22616.1"/>
    </source>
</evidence>